<reference evidence="6 7" key="1">
    <citation type="submission" date="2018-06" db="EMBL/GenBank/DDBJ databases">
        <authorList>
            <consortium name="Pathogen Informatics"/>
            <person name="Doyle S."/>
        </authorList>
    </citation>
    <scope>NUCLEOTIDE SEQUENCE [LARGE SCALE GENOMIC DNA]</scope>
    <source>
        <strain evidence="6 7">NCTC4824</strain>
    </source>
</reference>
<dbReference type="Proteomes" id="UP000249134">
    <property type="component" value="Chromosome 1"/>
</dbReference>
<dbReference type="CDD" id="cd07023">
    <property type="entry name" value="S49_Sppa_N_C"/>
    <property type="match status" value="1"/>
</dbReference>
<evidence type="ECO:0000256" key="2">
    <source>
        <dbReference type="ARBA" id="ARBA00022670"/>
    </source>
</evidence>
<dbReference type="RefSeq" id="WP_066136879.1">
    <property type="nucleotide sequence ID" value="NZ_CBCSGM010000001.1"/>
</dbReference>
<evidence type="ECO:0000256" key="3">
    <source>
        <dbReference type="ARBA" id="ARBA00022801"/>
    </source>
</evidence>
<organism evidence="6 7">
    <name type="scientific">Lederbergia lenta</name>
    <name type="common">Bacillus lentus</name>
    <dbReference type="NCBI Taxonomy" id="1467"/>
    <lineage>
        <taxon>Bacteria</taxon>
        <taxon>Bacillati</taxon>
        <taxon>Bacillota</taxon>
        <taxon>Bacilli</taxon>
        <taxon>Bacillales</taxon>
        <taxon>Bacillaceae</taxon>
        <taxon>Lederbergia</taxon>
    </lineage>
</organism>
<dbReference type="STRING" id="1348624.GCA_001591545_00459"/>
<name>A0A2X4VVU2_LEDLE</name>
<dbReference type="GO" id="GO:0004176">
    <property type="term" value="F:ATP-dependent peptidase activity"/>
    <property type="evidence" value="ECO:0007669"/>
    <property type="project" value="InterPro"/>
</dbReference>
<dbReference type="PRINTS" id="PR00127">
    <property type="entry name" value="CLPPROTEASEP"/>
</dbReference>
<accession>A0A2X4VVU2</accession>
<dbReference type="EC" id="3.4.21.-" evidence="6"/>
<proteinExistence type="inferred from homology"/>
<dbReference type="InterPro" id="IPR029045">
    <property type="entry name" value="ClpP/crotonase-like_dom_sf"/>
</dbReference>
<dbReference type="Pfam" id="PF01343">
    <property type="entry name" value="Peptidase_S49"/>
    <property type="match status" value="1"/>
</dbReference>
<comment type="similarity">
    <text evidence="1">Belongs to the peptidase S49 family.</text>
</comment>
<dbReference type="InterPro" id="IPR047272">
    <property type="entry name" value="S49_SppA_C"/>
</dbReference>
<protein>
    <submittedName>
        <fullName evidence="6">Signal peptide peptidase SppA, 36K type</fullName>
        <ecNumber evidence="6">3.4.21.-</ecNumber>
    </submittedName>
</protein>
<dbReference type="AlphaFoldDB" id="A0A2X4VVU2"/>
<dbReference type="InterPro" id="IPR002142">
    <property type="entry name" value="Peptidase_S49"/>
</dbReference>
<keyword evidence="3 6" id="KW-0378">Hydrolase</keyword>
<evidence type="ECO:0000313" key="6">
    <source>
        <dbReference type="EMBL" id="SQI54933.1"/>
    </source>
</evidence>
<evidence type="ECO:0000259" key="5">
    <source>
        <dbReference type="Pfam" id="PF01343"/>
    </source>
</evidence>
<dbReference type="KEGG" id="blen:NCTC4824_01367"/>
<dbReference type="NCBIfam" id="TIGR00706">
    <property type="entry name" value="SppA_dom"/>
    <property type="match status" value="1"/>
</dbReference>
<dbReference type="EMBL" id="LS483476">
    <property type="protein sequence ID" value="SQI54933.1"/>
    <property type="molecule type" value="Genomic_DNA"/>
</dbReference>
<dbReference type="GO" id="GO:0006508">
    <property type="term" value="P:proteolysis"/>
    <property type="evidence" value="ECO:0007669"/>
    <property type="project" value="UniProtKB-KW"/>
</dbReference>
<keyword evidence="7" id="KW-1185">Reference proteome</keyword>
<dbReference type="Gene3D" id="3.90.226.10">
    <property type="entry name" value="2-enoyl-CoA Hydratase, Chain A, domain 1"/>
    <property type="match status" value="2"/>
</dbReference>
<dbReference type="SUPFAM" id="SSF52096">
    <property type="entry name" value="ClpP/crotonase"/>
    <property type="match status" value="1"/>
</dbReference>
<dbReference type="GO" id="GO:0004252">
    <property type="term" value="F:serine-type endopeptidase activity"/>
    <property type="evidence" value="ECO:0007669"/>
    <property type="project" value="InterPro"/>
</dbReference>
<sequence>MNGKRWAALAIAAGVLFVSIIVNSASAFFFTDFSKVLEDNLVSGGTFVEETVETGNAAKKIAVLEVDGVIQDTGETPSIFSSGYMHREFMEKLDHVKNDNSVKGIMLYVNSPGGGTNESAEIHKKIVEIREETKKPVYVSMGAMAASGGYYISAPADKIFASPETLTGSLGVIMQGVNFGELAEKFGVDFMTIKSGPYKDIMSSYREMTKEEKAILQSMLDNSYNEFVRIIAEGRGMTDSKVRELADGRIYDGRQAKEVGLIDDFGYREDVIAQMKSDYDLKDAQVVRYSSGAGSFGSLFGLAAQKIGGKEAEMTGILKLLSHPNAPRLMYLYSE</sequence>
<gene>
    <name evidence="6" type="primary">sppA</name>
    <name evidence="6" type="ORF">NCTC4824_01367</name>
</gene>
<keyword evidence="4" id="KW-0720">Serine protease</keyword>
<evidence type="ECO:0000313" key="7">
    <source>
        <dbReference type="Proteomes" id="UP000249134"/>
    </source>
</evidence>
<feature type="domain" description="Peptidase S49" evidence="5">
    <location>
        <begin position="131"/>
        <end position="281"/>
    </location>
</feature>
<dbReference type="PANTHER" id="PTHR42987">
    <property type="entry name" value="PEPTIDASE S49"/>
    <property type="match status" value="1"/>
</dbReference>
<keyword evidence="2" id="KW-0645">Protease</keyword>
<dbReference type="PANTHER" id="PTHR42987:SF7">
    <property type="entry name" value="SIGNAL PEPTIDE PEPTIDASE SPPA-RELATED"/>
    <property type="match status" value="1"/>
</dbReference>
<dbReference type="InterPro" id="IPR001907">
    <property type="entry name" value="ClpP"/>
</dbReference>
<dbReference type="InterPro" id="IPR004635">
    <property type="entry name" value="Pept_S49_SppA"/>
</dbReference>
<evidence type="ECO:0000256" key="1">
    <source>
        <dbReference type="ARBA" id="ARBA00008683"/>
    </source>
</evidence>
<evidence type="ECO:0000256" key="4">
    <source>
        <dbReference type="ARBA" id="ARBA00022825"/>
    </source>
</evidence>